<dbReference type="OMA" id="RTRQWIQ"/>
<dbReference type="AlphaFoldDB" id="A0A0C4DUV2"/>
<reference evidence="2" key="5">
    <citation type="submission" date="2015-06" db="UniProtKB">
        <authorList>
            <consortium name="EnsemblFungi"/>
        </authorList>
    </citation>
    <scope>IDENTIFICATION</scope>
    <source>
        <strain evidence="2">ATCC 64411</strain>
    </source>
</reference>
<proteinExistence type="predicted"/>
<dbReference type="VEuPathDB" id="FungiDB:MAPG_03745"/>
<evidence type="ECO:0000313" key="3">
    <source>
        <dbReference type="Proteomes" id="UP000011715"/>
    </source>
</evidence>
<dbReference type="Proteomes" id="UP000011715">
    <property type="component" value="Unassembled WGS sequence"/>
</dbReference>
<evidence type="ECO:0008006" key="4">
    <source>
        <dbReference type="Google" id="ProtNLM"/>
    </source>
</evidence>
<accession>A0A0C4DUV2</accession>
<keyword evidence="3" id="KW-1185">Reference proteome</keyword>
<organism evidence="2 3">
    <name type="scientific">Magnaporthiopsis poae (strain ATCC 64411 / 73-15)</name>
    <name type="common">Kentucky bluegrass fungus</name>
    <name type="synonym">Magnaporthe poae</name>
    <dbReference type="NCBI Taxonomy" id="644358"/>
    <lineage>
        <taxon>Eukaryota</taxon>
        <taxon>Fungi</taxon>
        <taxon>Dikarya</taxon>
        <taxon>Ascomycota</taxon>
        <taxon>Pezizomycotina</taxon>
        <taxon>Sordariomycetes</taxon>
        <taxon>Sordariomycetidae</taxon>
        <taxon>Magnaporthales</taxon>
        <taxon>Magnaporthaceae</taxon>
        <taxon>Magnaporthiopsis</taxon>
    </lineage>
</organism>
<gene>
    <name evidence="1" type="ORF">MAPG_03745</name>
</gene>
<evidence type="ECO:0000313" key="1">
    <source>
        <dbReference type="EMBL" id="KLU84706.1"/>
    </source>
</evidence>
<dbReference type="OrthoDB" id="496981at2759"/>
<reference evidence="1" key="2">
    <citation type="submission" date="2010-05" db="EMBL/GenBank/DDBJ databases">
        <title>The Genome Sequence of Magnaporthe poae strain ATCC 64411.</title>
        <authorList>
            <consortium name="The Broad Institute Genome Sequencing Platform"/>
            <consortium name="Broad Institute Genome Sequencing Center for Infectious Disease"/>
            <person name="Ma L.-J."/>
            <person name="Dead R."/>
            <person name="Young S."/>
            <person name="Zeng Q."/>
            <person name="Koehrsen M."/>
            <person name="Alvarado L."/>
            <person name="Berlin A."/>
            <person name="Chapman S.B."/>
            <person name="Chen Z."/>
            <person name="Freedman E."/>
            <person name="Gellesch M."/>
            <person name="Goldberg J."/>
            <person name="Griggs A."/>
            <person name="Gujja S."/>
            <person name="Heilman E.R."/>
            <person name="Heiman D."/>
            <person name="Hepburn T."/>
            <person name="Howarth C."/>
            <person name="Jen D."/>
            <person name="Larson L."/>
            <person name="Mehta T."/>
            <person name="Neiman D."/>
            <person name="Pearson M."/>
            <person name="Roberts A."/>
            <person name="Saif S."/>
            <person name="Shea T."/>
            <person name="Shenoy N."/>
            <person name="Sisk P."/>
            <person name="Stolte C."/>
            <person name="Sykes S."/>
            <person name="Walk T."/>
            <person name="White J."/>
            <person name="Yandava C."/>
            <person name="Haas B."/>
            <person name="Nusbaum C."/>
            <person name="Birren B."/>
        </authorList>
    </citation>
    <scope>NUCLEOTIDE SEQUENCE</scope>
    <source>
        <strain evidence="1">ATCC 64411</strain>
    </source>
</reference>
<sequence length="272" mass="30955">MTATDRLYRHKFTAVPGIFVDHTAKYREDNTSRATTLPLLRVIDRDYGVELALPTGSGKAKPWERLQAYVQHLNQESPAGTLYKVLFLTRHGFGYHNEAEARVGREAWNVSSCTSVREDWGILLNPPQDHWSHLDGDGQVVWADSELNPVVKELLRERLTDHTCDRRSARTWIAENYPDYDIEPGFTEKNELWRGDRWETEKEHTARKQEALDDIFSTDGNVFISLTLHSYAMSAILEVVNSPTFRVQEGTTVAMLVKAEEVGQAGLEVPIS</sequence>
<dbReference type="eggNOG" id="KOG4754">
    <property type="taxonomic scope" value="Eukaryota"/>
</dbReference>
<reference evidence="3" key="1">
    <citation type="submission" date="2010-05" db="EMBL/GenBank/DDBJ databases">
        <title>The genome sequence of Magnaporthe poae strain ATCC 64411.</title>
        <authorList>
            <person name="Ma L.-J."/>
            <person name="Dead R."/>
            <person name="Young S."/>
            <person name="Zeng Q."/>
            <person name="Koehrsen M."/>
            <person name="Alvarado L."/>
            <person name="Berlin A."/>
            <person name="Chapman S.B."/>
            <person name="Chen Z."/>
            <person name="Freedman E."/>
            <person name="Gellesch M."/>
            <person name="Goldberg J."/>
            <person name="Griggs A."/>
            <person name="Gujja S."/>
            <person name="Heilman E.R."/>
            <person name="Heiman D."/>
            <person name="Hepburn T."/>
            <person name="Howarth C."/>
            <person name="Jen D."/>
            <person name="Larson L."/>
            <person name="Mehta T."/>
            <person name="Neiman D."/>
            <person name="Pearson M."/>
            <person name="Roberts A."/>
            <person name="Saif S."/>
            <person name="Shea T."/>
            <person name="Shenoy N."/>
            <person name="Sisk P."/>
            <person name="Stolte C."/>
            <person name="Sykes S."/>
            <person name="Walk T."/>
            <person name="White J."/>
            <person name="Yandava C."/>
            <person name="Haas B."/>
            <person name="Nusbaum C."/>
            <person name="Birren B."/>
        </authorList>
    </citation>
    <scope>NUCLEOTIDE SEQUENCE [LARGE SCALE GENOMIC DNA]</scope>
    <source>
        <strain evidence="3">ATCC 64411 / 73-15</strain>
    </source>
</reference>
<reference evidence="1" key="3">
    <citation type="submission" date="2011-03" db="EMBL/GenBank/DDBJ databases">
        <title>Annotation of Magnaporthe poae ATCC 64411.</title>
        <authorList>
            <person name="Ma L.-J."/>
            <person name="Dead R."/>
            <person name="Young S.K."/>
            <person name="Zeng Q."/>
            <person name="Gargeya S."/>
            <person name="Fitzgerald M."/>
            <person name="Haas B."/>
            <person name="Abouelleil A."/>
            <person name="Alvarado L."/>
            <person name="Arachchi H.M."/>
            <person name="Berlin A."/>
            <person name="Brown A."/>
            <person name="Chapman S.B."/>
            <person name="Chen Z."/>
            <person name="Dunbar C."/>
            <person name="Freedman E."/>
            <person name="Gearin G."/>
            <person name="Gellesch M."/>
            <person name="Goldberg J."/>
            <person name="Griggs A."/>
            <person name="Gujja S."/>
            <person name="Heiman D."/>
            <person name="Howarth C."/>
            <person name="Larson L."/>
            <person name="Lui A."/>
            <person name="MacDonald P.J.P."/>
            <person name="Mehta T."/>
            <person name="Montmayeur A."/>
            <person name="Murphy C."/>
            <person name="Neiman D."/>
            <person name="Pearson M."/>
            <person name="Priest M."/>
            <person name="Roberts A."/>
            <person name="Saif S."/>
            <person name="Shea T."/>
            <person name="Shenoy N."/>
            <person name="Sisk P."/>
            <person name="Stolte C."/>
            <person name="Sykes S."/>
            <person name="Yandava C."/>
            <person name="Wortman J."/>
            <person name="Nusbaum C."/>
            <person name="Birren B."/>
        </authorList>
    </citation>
    <scope>NUCLEOTIDE SEQUENCE</scope>
    <source>
        <strain evidence="1">ATCC 64411</strain>
    </source>
</reference>
<dbReference type="EMBL" id="GL876968">
    <property type="protein sequence ID" value="KLU84706.1"/>
    <property type="molecule type" value="Genomic_DNA"/>
</dbReference>
<evidence type="ECO:0000313" key="2">
    <source>
        <dbReference type="EnsemblFungi" id="MAPG_03745T0"/>
    </source>
</evidence>
<reference evidence="2" key="4">
    <citation type="journal article" date="2015" name="G3 (Bethesda)">
        <title>Genome sequences of three phytopathogenic species of the Magnaporthaceae family of fungi.</title>
        <authorList>
            <person name="Okagaki L.H."/>
            <person name="Nunes C.C."/>
            <person name="Sailsbery J."/>
            <person name="Clay B."/>
            <person name="Brown D."/>
            <person name="John T."/>
            <person name="Oh Y."/>
            <person name="Young N."/>
            <person name="Fitzgerald M."/>
            <person name="Haas B.J."/>
            <person name="Zeng Q."/>
            <person name="Young S."/>
            <person name="Adiconis X."/>
            <person name="Fan L."/>
            <person name="Levin J.Z."/>
            <person name="Mitchell T.K."/>
            <person name="Okubara P.A."/>
            <person name="Farman M.L."/>
            <person name="Kohn L.M."/>
            <person name="Birren B."/>
            <person name="Ma L.-J."/>
            <person name="Dean R.A."/>
        </authorList>
    </citation>
    <scope>NUCLEOTIDE SEQUENCE</scope>
    <source>
        <strain evidence="2">ATCC 64411 / 73-15</strain>
    </source>
</reference>
<protein>
    <recommendedName>
        <fullName evidence="4">Phosphoglycerate mutase</fullName>
    </recommendedName>
</protein>
<dbReference type="SUPFAM" id="SSF53254">
    <property type="entry name" value="Phosphoglycerate mutase-like"/>
    <property type="match status" value="1"/>
</dbReference>
<name>A0A0C4DUV2_MAGP6</name>
<dbReference type="InterPro" id="IPR029033">
    <property type="entry name" value="His_PPase_superfam"/>
</dbReference>
<dbReference type="EnsemblFungi" id="MAPG_03745T0">
    <property type="protein sequence ID" value="MAPG_03745T0"/>
    <property type="gene ID" value="MAPG_03745"/>
</dbReference>
<dbReference type="Gene3D" id="3.40.50.1240">
    <property type="entry name" value="Phosphoglycerate mutase-like"/>
    <property type="match status" value="1"/>
</dbReference>
<dbReference type="EMBL" id="ADBL01000889">
    <property type="status" value="NOT_ANNOTATED_CDS"/>
    <property type="molecule type" value="Genomic_DNA"/>
</dbReference>